<comment type="caution">
    <text evidence="2">The sequence shown here is derived from an EMBL/GenBank/DDBJ whole genome shotgun (WGS) entry which is preliminary data.</text>
</comment>
<dbReference type="AlphaFoldDB" id="A0A839DXJ1"/>
<feature type="region of interest" description="Disordered" evidence="1">
    <location>
        <begin position="1"/>
        <end position="41"/>
    </location>
</feature>
<evidence type="ECO:0000256" key="1">
    <source>
        <dbReference type="SAM" id="MobiDB-lite"/>
    </source>
</evidence>
<proteinExistence type="predicted"/>
<name>A0A839DXJ1_9PSEU</name>
<organism evidence="2 3">
    <name type="scientific">Halosaccharopolyspora lacisalsi</name>
    <dbReference type="NCBI Taxonomy" id="1000566"/>
    <lineage>
        <taxon>Bacteria</taxon>
        <taxon>Bacillati</taxon>
        <taxon>Actinomycetota</taxon>
        <taxon>Actinomycetes</taxon>
        <taxon>Pseudonocardiales</taxon>
        <taxon>Pseudonocardiaceae</taxon>
        <taxon>Halosaccharopolyspora</taxon>
    </lineage>
</organism>
<protein>
    <submittedName>
        <fullName evidence="2">Uncharacterized protein</fullName>
    </submittedName>
</protein>
<keyword evidence="3" id="KW-1185">Reference proteome</keyword>
<evidence type="ECO:0000313" key="3">
    <source>
        <dbReference type="Proteomes" id="UP000569329"/>
    </source>
</evidence>
<feature type="compositionally biased region" description="Low complexity" evidence="1">
    <location>
        <begin position="18"/>
        <end position="28"/>
    </location>
</feature>
<gene>
    <name evidence="2" type="ORF">FHX42_002956</name>
</gene>
<accession>A0A839DXJ1</accession>
<evidence type="ECO:0000313" key="2">
    <source>
        <dbReference type="EMBL" id="MBA8825590.1"/>
    </source>
</evidence>
<reference evidence="2 3" key="1">
    <citation type="submission" date="2020-07" db="EMBL/GenBank/DDBJ databases">
        <title>Sequencing the genomes of 1000 actinobacteria strains.</title>
        <authorList>
            <person name="Klenk H.-P."/>
        </authorList>
    </citation>
    <scope>NUCLEOTIDE SEQUENCE [LARGE SCALE GENOMIC DNA]</scope>
    <source>
        <strain evidence="2 3">DSM 45975</strain>
    </source>
</reference>
<feature type="compositionally biased region" description="Basic residues" evidence="1">
    <location>
        <begin position="29"/>
        <end position="41"/>
    </location>
</feature>
<dbReference type="Proteomes" id="UP000569329">
    <property type="component" value="Unassembled WGS sequence"/>
</dbReference>
<sequence length="41" mass="4589">MPRWASFDARWSTKPHVRASASRSSSGGTRRRRRARAAGTC</sequence>
<dbReference type="EMBL" id="JACGWZ010000004">
    <property type="protein sequence ID" value="MBA8825590.1"/>
    <property type="molecule type" value="Genomic_DNA"/>
</dbReference>